<dbReference type="AlphaFoldDB" id="F2BEN2"/>
<evidence type="ECO:0000313" key="2">
    <source>
        <dbReference type="Proteomes" id="UP000004105"/>
    </source>
</evidence>
<dbReference type="HOGENOM" id="CLU_2700924_0_0_4"/>
<proteinExistence type="predicted"/>
<comment type="caution">
    <text evidence="1">The sequence shown here is derived from an EMBL/GenBank/DDBJ whole genome shotgun (WGS) entry which is preliminary data.</text>
</comment>
<reference evidence="1 2" key="1">
    <citation type="submission" date="2011-02" db="EMBL/GenBank/DDBJ databases">
        <authorList>
            <person name="Muzny D."/>
            <person name="Qin X."/>
            <person name="Deng J."/>
            <person name="Jiang H."/>
            <person name="Liu Y."/>
            <person name="Qu J."/>
            <person name="Song X.-Z."/>
            <person name="Zhang L."/>
            <person name="Thornton R."/>
            <person name="Coyle M."/>
            <person name="Francisco L."/>
            <person name="Jackson L."/>
            <person name="Javaid M."/>
            <person name="Korchina V."/>
            <person name="Kovar C."/>
            <person name="Mata R."/>
            <person name="Mathew T."/>
            <person name="Ngo R."/>
            <person name="Nguyen L."/>
            <person name="Nguyen N."/>
            <person name="Okwuonu G."/>
            <person name="Ongeri F."/>
            <person name="Pham C."/>
            <person name="Simmons D."/>
            <person name="Wilczek-Boney K."/>
            <person name="Hale W."/>
            <person name="Jakkamsetti A."/>
            <person name="Pham P."/>
            <person name="Ruth R."/>
            <person name="San Lucas F."/>
            <person name="Warren J."/>
            <person name="Zhang J."/>
            <person name="Zhao Z."/>
            <person name="Zhou C."/>
            <person name="Zhu D."/>
            <person name="Lee S."/>
            <person name="Bess C."/>
            <person name="Blankenburg K."/>
            <person name="Forbes L."/>
            <person name="Fu Q."/>
            <person name="Gubbala S."/>
            <person name="Hirani K."/>
            <person name="Jayaseelan J.C."/>
            <person name="Lara F."/>
            <person name="Munidasa M."/>
            <person name="Palculict T."/>
            <person name="Patil S."/>
            <person name="Pu L.-L."/>
            <person name="Saada N."/>
            <person name="Tang L."/>
            <person name="Weissenberger G."/>
            <person name="Zhu Y."/>
            <person name="Hemphill L."/>
            <person name="Shang Y."/>
            <person name="Youmans B."/>
            <person name="Ayvaz T."/>
            <person name="Ross M."/>
            <person name="Santibanez J."/>
            <person name="Aqrawi P."/>
            <person name="Gross S."/>
            <person name="Joshi V."/>
            <person name="Fowler G."/>
            <person name="Nazareth L."/>
            <person name="Reid J."/>
            <person name="Worley K."/>
            <person name="Petrosino J."/>
            <person name="Highlander S."/>
            <person name="Gibbs R."/>
        </authorList>
    </citation>
    <scope>NUCLEOTIDE SEQUENCE [LARGE SCALE GENOMIC DNA]</scope>
    <source>
        <strain evidence="1 2">ATCC BAA-1200</strain>
    </source>
</reference>
<organism evidence="1 2">
    <name type="scientific">Neisseria bacilliformis ATCC BAA-1200</name>
    <dbReference type="NCBI Taxonomy" id="888742"/>
    <lineage>
        <taxon>Bacteria</taxon>
        <taxon>Pseudomonadati</taxon>
        <taxon>Pseudomonadota</taxon>
        <taxon>Betaproteobacteria</taxon>
        <taxon>Neisseriales</taxon>
        <taxon>Neisseriaceae</taxon>
        <taxon>Neisseria</taxon>
    </lineage>
</organism>
<accession>F2BEN2</accession>
<evidence type="ECO:0000313" key="1">
    <source>
        <dbReference type="EMBL" id="EGF09937.1"/>
    </source>
</evidence>
<dbReference type="Proteomes" id="UP000004105">
    <property type="component" value="Unassembled WGS sequence"/>
</dbReference>
<keyword evidence="2" id="KW-1185">Reference proteome</keyword>
<sequence length="73" mass="8014">MAARNTGDKAADYSGIRPGSRAFQTACIIRAPCFPFSDGPGAVCNWFAKRILRQKAADARRKPQQGWTPCEDL</sequence>
<protein>
    <submittedName>
        <fullName evidence="1">Uncharacterized protein</fullName>
    </submittedName>
</protein>
<name>F2BEN2_9NEIS</name>
<dbReference type="EMBL" id="AFAY01000046">
    <property type="protein sequence ID" value="EGF09937.1"/>
    <property type="molecule type" value="Genomic_DNA"/>
</dbReference>
<gene>
    <name evidence="1" type="ORF">HMPREF9123_2189</name>
</gene>